<reference evidence="7 8" key="1">
    <citation type="journal article" date="2015" name="ISME J.">
        <title>Genomic and phenotypic differentiation among Methanosarcina mazei populations from Columbia River sediment.</title>
        <authorList>
            <person name="Youngblut N.D."/>
            <person name="Wirth J.S."/>
            <person name="Henriksen J.R."/>
            <person name="Smith M."/>
            <person name="Simon H."/>
            <person name="Metcalf W.W."/>
            <person name="Whitaker R.J."/>
        </authorList>
    </citation>
    <scope>NUCLEOTIDE SEQUENCE [LARGE SCALE GENOMIC DNA]</scope>
    <source>
        <strain evidence="1 8">3.F.T.1A.1</strain>
        <strain evidence="3 10">3.F.T.1A.2</strain>
        <strain evidence="2 12">3.F.T.1A.4</strain>
        <strain evidence="4 11">3.H.M.1B.1</strain>
        <strain evidence="5 7">3.H.M.1B.2</strain>
        <strain evidence="6 9">3.H.M.1B.5</strain>
    </source>
</reference>
<evidence type="ECO:0000313" key="7">
    <source>
        <dbReference type="Proteomes" id="UP000033835"/>
    </source>
</evidence>
<proteinExistence type="predicted"/>
<evidence type="ECO:0000313" key="11">
    <source>
        <dbReference type="Proteomes" id="UP000034468"/>
    </source>
</evidence>
<sequence>MKEFLFKRSKLLFYCTAHGASIRSFPFESVSAYLADLDRAEFYILSRINRIECFFKKLFVQFFSSVRPFKTSLCEFFLLEFCYFYVYRIHFFNFKGFAVDCKLKVFQGISRPESSHAVRDKASVEMFQCPVVVACMYVFGM</sequence>
<protein>
    <submittedName>
        <fullName evidence="3">Uncharacterized protein</fullName>
    </submittedName>
</protein>
<dbReference type="EMBL" id="JJPK01000016">
    <property type="protein sequence ID" value="KKG64675.1"/>
    <property type="molecule type" value="Genomic_DNA"/>
</dbReference>
<evidence type="ECO:0000313" key="3">
    <source>
        <dbReference type="EMBL" id="KKG66451.1"/>
    </source>
</evidence>
<dbReference type="Proteomes" id="UP000034566">
    <property type="component" value="Unassembled WGS sequence"/>
</dbReference>
<dbReference type="EMBL" id="JJPJ01000012">
    <property type="protein sequence ID" value="KKG66451.1"/>
    <property type="molecule type" value="Genomic_DNA"/>
</dbReference>
<accession>A0A0F8GPW8</accession>
<dbReference type="Proteomes" id="UP000034188">
    <property type="component" value="Unassembled WGS sequence"/>
</dbReference>
<evidence type="ECO:0000313" key="2">
    <source>
        <dbReference type="EMBL" id="KKG64675.1"/>
    </source>
</evidence>
<dbReference type="Proteomes" id="UP000034468">
    <property type="component" value="Unassembled WGS sequence"/>
</dbReference>
<dbReference type="Proteomes" id="UP000033835">
    <property type="component" value="Unassembled WGS sequence"/>
</dbReference>
<evidence type="ECO:0000313" key="10">
    <source>
        <dbReference type="Proteomes" id="UP000034279"/>
    </source>
</evidence>
<evidence type="ECO:0000313" key="8">
    <source>
        <dbReference type="Proteomes" id="UP000034188"/>
    </source>
</evidence>
<evidence type="ECO:0000313" key="5">
    <source>
        <dbReference type="EMBL" id="KKG98406.1"/>
    </source>
</evidence>
<organism evidence="3 10">
    <name type="scientific">Methanosarcina mazei</name>
    <name type="common">Methanosarcina frisia</name>
    <dbReference type="NCBI Taxonomy" id="2209"/>
    <lineage>
        <taxon>Archaea</taxon>
        <taxon>Methanobacteriati</taxon>
        <taxon>Methanobacteriota</taxon>
        <taxon>Stenosarchaea group</taxon>
        <taxon>Methanomicrobia</taxon>
        <taxon>Methanosarcinales</taxon>
        <taxon>Methanosarcinaceae</taxon>
        <taxon>Methanosarcina</taxon>
    </lineage>
</organism>
<evidence type="ECO:0000313" key="6">
    <source>
        <dbReference type="EMBL" id="KKH03208.1"/>
    </source>
</evidence>
<name>A0A0F8GPW8_METMZ</name>
<evidence type="ECO:0000313" key="1">
    <source>
        <dbReference type="EMBL" id="KKG49534.1"/>
    </source>
</evidence>
<dbReference type="EMBL" id="JJPU01000087">
    <property type="protein sequence ID" value="KKG97629.1"/>
    <property type="molecule type" value="Genomic_DNA"/>
</dbReference>
<gene>
    <name evidence="1" type="ORF">DU33_08545</name>
    <name evidence="2" type="ORF">DU45_07550</name>
    <name evidence="6" type="ORF">DU56_08005</name>
    <name evidence="3" type="ORF">DU64_08385</name>
    <name evidence="4" type="ORF">DU66_08645</name>
    <name evidence="5" type="ORF">DU68_08170</name>
</gene>
<dbReference type="EMBL" id="JJPI01000147">
    <property type="protein sequence ID" value="KKG49534.1"/>
    <property type="molecule type" value="Genomic_DNA"/>
</dbReference>
<evidence type="ECO:0000313" key="9">
    <source>
        <dbReference type="Proteomes" id="UP000034253"/>
    </source>
</evidence>
<comment type="caution">
    <text evidence="3">The sequence shown here is derived from an EMBL/GenBank/DDBJ whole genome shotgun (WGS) entry which is preliminary data.</text>
</comment>
<dbReference type="EMBL" id="JJPV01000085">
    <property type="protein sequence ID" value="KKG98406.1"/>
    <property type="molecule type" value="Genomic_DNA"/>
</dbReference>
<dbReference type="AlphaFoldDB" id="A0A0F8GPW8"/>
<dbReference type="Proteomes" id="UP000034253">
    <property type="component" value="Unassembled WGS sequence"/>
</dbReference>
<evidence type="ECO:0000313" key="12">
    <source>
        <dbReference type="Proteomes" id="UP000034566"/>
    </source>
</evidence>
<evidence type="ECO:0000313" key="4">
    <source>
        <dbReference type="EMBL" id="KKG97629.1"/>
    </source>
</evidence>
<dbReference type="EMBL" id="JJPW01000019">
    <property type="protein sequence ID" value="KKH03208.1"/>
    <property type="molecule type" value="Genomic_DNA"/>
</dbReference>
<dbReference type="Proteomes" id="UP000034279">
    <property type="component" value="Unassembled WGS sequence"/>
</dbReference>